<dbReference type="EMBL" id="JBHUJB010000014">
    <property type="protein sequence ID" value="MFD2157878.1"/>
    <property type="molecule type" value="Genomic_DNA"/>
</dbReference>
<dbReference type="Proteomes" id="UP001597389">
    <property type="component" value="Unassembled WGS sequence"/>
</dbReference>
<dbReference type="RefSeq" id="WP_377088300.1">
    <property type="nucleotide sequence ID" value="NZ_JBHSJL010000014.1"/>
</dbReference>
<dbReference type="InterPro" id="IPR013424">
    <property type="entry name" value="Ice-binding_C"/>
</dbReference>
<protein>
    <submittedName>
        <fullName evidence="3">PEP-CTERM sorting domain-containing protein</fullName>
    </submittedName>
</protein>
<proteinExistence type="predicted"/>
<name>A0ABW4Z7E1_9BACT</name>
<feature type="signal peptide" evidence="1">
    <location>
        <begin position="1"/>
        <end position="20"/>
    </location>
</feature>
<evidence type="ECO:0000256" key="1">
    <source>
        <dbReference type="SAM" id="SignalP"/>
    </source>
</evidence>
<feature type="domain" description="Ice-binding protein C-terminal" evidence="2">
    <location>
        <begin position="192"/>
        <end position="214"/>
    </location>
</feature>
<gene>
    <name evidence="3" type="ORF">ACFSW8_03080</name>
</gene>
<dbReference type="NCBIfam" id="TIGR02595">
    <property type="entry name" value="PEP_CTERM"/>
    <property type="match status" value="1"/>
</dbReference>
<sequence length="215" mass="22518">MKSILATSSAILIAVATTQAATVIVNQGDPNSNTHTNHAGPIYGQSITTHASAQQVLDVTFQIRDGSGGQAANDTLAYLHIYDSVTFNTADGSITAFGNLVGISTNTQNIGANATDLSAVQWNFSNTAVAANTEYYFITSTSTNAGQDIVSSGYELVTGNPYADGRSFASNNFFNTSAAWDLNFSASFDTEAIPEPSSTALLGLAGLALIMRRRK</sequence>
<feature type="chain" id="PRO_5045340083" evidence="1">
    <location>
        <begin position="21"/>
        <end position="215"/>
    </location>
</feature>
<dbReference type="Pfam" id="PF07589">
    <property type="entry name" value="PEP-CTERM"/>
    <property type="match status" value="1"/>
</dbReference>
<reference evidence="4" key="1">
    <citation type="journal article" date="2019" name="Int. J. Syst. Evol. Microbiol.">
        <title>The Global Catalogue of Microorganisms (GCM) 10K type strain sequencing project: providing services to taxonomists for standard genome sequencing and annotation.</title>
        <authorList>
            <consortium name="The Broad Institute Genomics Platform"/>
            <consortium name="The Broad Institute Genome Sequencing Center for Infectious Disease"/>
            <person name="Wu L."/>
            <person name="Ma J."/>
        </authorList>
    </citation>
    <scope>NUCLEOTIDE SEQUENCE [LARGE SCALE GENOMIC DNA]</scope>
    <source>
        <strain evidence="4">CCUG 57942</strain>
    </source>
</reference>
<keyword evidence="4" id="KW-1185">Reference proteome</keyword>
<evidence type="ECO:0000313" key="3">
    <source>
        <dbReference type="EMBL" id="MFD2157878.1"/>
    </source>
</evidence>
<evidence type="ECO:0000313" key="4">
    <source>
        <dbReference type="Proteomes" id="UP001597389"/>
    </source>
</evidence>
<organism evidence="3 4">
    <name type="scientific">Rubritalea tangerina</name>
    <dbReference type="NCBI Taxonomy" id="430798"/>
    <lineage>
        <taxon>Bacteria</taxon>
        <taxon>Pseudomonadati</taxon>
        <taxon>Verrucomicrobiota</taxon>
        <taxon>Verrucomicrobiia</taxon>
        <taxon>Verrucomicrobiales</taxon>
        <taxon>Rubritaleaceae</taxon>
        <taxon>Rubritalea</taxon>
    </lineage>
</organism>
<accession>A0ABW4Z7E1</accession>
<evidence type="ECO:0000259" key="2">
    <source>
        <dbReference type="Pfam" id="PF07589"/>
    </source>
</evidence>
<comment type="caution">
    <text evidence="3">The sequence shown here is derived from an EMBL/GenBank/DDBJ whole genome shotgun (WGS) entry which is preliminary data.</text>
</comment>
<keyword evidence="1" id="KW-0732">Signal</keyword>